<comment type="similarity">
    <text evidence="2">Belongs to the alpha-ketoglutarate dehydrogenase family.</text>
</comment>
<organism evidence="6 7">
    <name type="scientific">Populus tomentosa</name>
    <name type="common">Chinese white poplar</name>
    <dbReference type="NCBI Taxonomy" id="118781"/>
    <lineage>
        <taxon>Eukaryota</taxon>
        <taxon>Viridiplantae</taxon>
        <taxon>Streptophyta</taxon>
        <taxon>Embryophyta</taxon>
        <taxon>Tracheophyta</taxon>
        <taxon>Spermatophyta</taxon>
        <taxon>Magnoliopsida</taxon>
        <taxon>eudicotyledons</taxon>
        <taxon>Gunneridae</taxon>
        <taxon>Pentapetalae</taxon>
        <taxon>rosids</taxon>
        <taxon>fabids</taxon>
        <taxon>Malpighiales</taxon>
        <taxon>Salicaceae</taxon>
        <taxon>Saliceae</taxon>
        <taxon>Populus</taxon>
    </lineage>
</organism>
<proteinExistence type="inferred from homology"/>
<keyword evidence="7" id="KW-1185">Reference proteome</keyword>
<evidence type="ECO:0000256" key="2">
    <source>
        <dbReference type="ARBA" id="ARBA00006936"/>
    </source>
</evidence>
<dbReference type="Proteomes" id="UP000886885">
    <property type="component" value="Chromosome 10A"/>
</dbReference>
<sequence>MSPKSLLRHKLCKSNLSEFDGHPGFGKQGTEFKQLIKDHSDLEEGIRRLVLCSGKVYYELDEERERVDGKDIAICRLEQLCPFPSDLVQLGLRRYPNLPYRNCQEEPMNTGAYSYIAPRLCTAMKAMGRGSWEDIKFVGRGQCTVSLDFIQVD</sequence>
<keyword evidence="3" id="KW-0560">Oxidoreductase</keyword>
<dbReference type="GO" id="GO:0005739">
    <property type="term" value="C:mitochondrion"/>
    <property type="evidence" value="ECO:0007669"/>
    <property type="project" value="TreeGrafter"/>
</dbReference>
<dbReference type="GO" id="GO:0006099">
    <property type="term" value="P:tricarboxylic acid cycle"/>
    <property type="evidence" value="ECO:0007669"/>
    <property type="project" value="TreeGrafter"/>
</dbReference>
<dbReference type="PANTHER" id="PTHR23152:SF4">
    <property type="entry name" value="2-OXOADIPATE DEHYDROGENASE COMPLEX COMPONENT E1"/>
    <property type="match status" value="1"/>
</dbReference>
<dbReference type="GO" id="GO:0030976">
    <property type="term" value="F:thiamine pyrophosphate binding"/>
    <property type="evidence" value="ECO:0007669"/>
    <property type="project" value="InterPro"/>
</dbReference>
<dbReference type="PANTHER" id="PTHR23152">
    <property type="entry name" value="2-OXOGLUTARATE DEHYDROGENASE"/>
    <property type="match status" value="1"/>
</dbReference>
<evidence type="ECO:0000313" key="6">
    <source>
        <dbReference type="EMBL" id="KAG6760255.1"/>
    </source>
</evidence>
<evidence type="ECO:0000259" key="5">
    <source>
        <dbReference type="Pfam" id="PF16870"/>
    </source>
</evidence>
<keyword evidence="4" id="KW-0786">Thiamine pyrophosphate</keyword>
<dbReference type="InterPro" id="IPR031717">
    <property type="entry name" value="ODO-1/KGD_C"/>
</dbReference>
<accession>A0A8X7ZB99</accession>
<reference evidence="6" key="1">
    <citation type="journal article" date="2020" name="bioRxiv">
        <title>Hybrid origin of Populus tomentosa Carr. identified through genome sequencing and phylogenomic analysis.</title>
        <authorList>
            <person name="An X."/>
            <person name="Gao K."/>
            <person name="Chen Z."/>
            <person name="Li J."/>
            <person name="Yang X."/>
            <person name="Yang X."/>
            <person name="Zhou J."/>
            <person name="Guo T."/>
            <person name="Zhao T."/>
            <person name="Huang S."/>
            <person name="Miao D."/>
            <person name="Khan W.U."/>
            <person name="Rao P."/>
            <person name="Ye M."/>
            <person name="Lei B."/>
            <person name="Liao W."/>
            <person name="Wang J."/>
            <person name="Ji L."/>
            <person name="Li Y."/>
            <person name="Guo B."/>
            <person name="Mustafa N.S."/>
            <person name="Li S."/>
            <person name="Yun Q."/>
            <person name="Keller S.R."/>
            <person name="Mao J."/>
            <person name="Zhang R."/>
            <person name="Strauss S.H."/>
        </authorList>
    </citation>
    <scope>NUCLEOTIDE SEQUENCE</scope>
    <source>
        <strain evidence="6">GM15</strain>
        <tissue evidence="6">Leaf</tissue>
    </source>
</reference>
<dbReference type="AlphaFoldDB" id="A0A8X7ZB99"/>
<dbReference type="Pfam" id="PF16870">
    <property type="entry name" value="OxoGdeHyase_C"/>
    <property type="match status" value="1"/>
</dbReference>
<name>A0A8X7ZB99_POPTO</name>
<dbReference type="GO" id="GO:0004591">
    <property type="term" value="F:oxoglutarate dehydrogenase (succinyl-transferring) activity"/>
    <property type="evidence" value="ECO:0007669"/>
    <property type="project" value="TreeGrafter"/>
</dbReference>
<dbReference type="InterPro" id="IPR011603">
    <property type="entry name" value="2oxoglutarate_DH_E1"/>
</dbReference>
<gene>
    <name evidence="6" type="ORF">POTOM_036762</name>
</gene>
<evidence type="ECO:0000256" key="3">
    <source>
        <dbReference type="ARBA" id="ARBA00023002"/>
    </source>
</evidence>
<dbReference type="EMBL" id="JAAWWB010000019">
    <property type="protein sequence ID" value="KAG6760255.1"/>
    <property type="molecule type" value="Genomic_DNA"/>
</dbReference>
<dbReference type="OrthoDB" id="413077at2759"/>
<dbReference type="GO" id="GO:0045252">
    <property type="term" value="C:oxoglutarate dehydrogenase complex"/>
    <property type="evidence" value="ECO:0007669"/>
    <property type="project" value="TreeGrafter"/>
</dbReference>
<comment type="caution">
    <text evidence="6">The sequence shown here is derived from an EMBL/GenBank/DDBJ whole genome shotgun (WGS) entry which is preliminary data.</text>
</comment>
<evidence type="ECO:0000256" key="4">
    <source>
        <dbReference type="ARBA" id="ARBA00023052"/>
    </source>
</evidence>
<comment type="cofactor">
    <cofactor evidence="1">
        <name>thiamine diphosphate</name>
        <dbReference type="ChEBI" id="CHEBI:58937"/>
    </cofactor>
</comment>
<evidence type="ECO:0000256" key="1">
    <source>
        <dbReference type="ARBA" id="ARBA00001964"/>
    </source>
</evidence>
<evidence type="ECO:0000313" key="7">
    <source>
        <dbReference type="Proteomes" id="UP000886885"/>
    </source>
</evidence>
<feature type="domain" description="2-oxoglutarate dehydrogenase E1 component/KDG C-terminal" evidence="5">
    <location>
        <begin position="28"/>
        <end position="142"/>
    </location>
</feature>
<protein>
    <recommendedName>
        <fullName evidence="5">2-oxoglutarate dehydrogenase E1 component/KDG C-terminal domain-containing protein</fullName>
    </recommendedName>
</protein>